<feature type="transmembrane region" description="Helical" evidence="1">
    <location>
        <begin position="316"/>
        <end position="334"/>
    </location>
</feature>
<keyword evidence="1" id="KW-0812">Transmembrane</keyword>
<evidence type="ECO:0000313" key="3">
    <source>
        <dbReference type="Proteomes" id="UP000184079"/>
    </source>
</evidence>
<feature type="transmembrane region" description="Helical" evidence="1">
    <location>
        <begin position="147"/>
        <end position="169"/>
    </location>
</feature>
<feature type="transmembrane region" description="Helical" evidence="1">
    <location>
        <begin position="108"/>
        <end position="135"/>
    </location>
</feature>
<sequence length="377" mass="44800">MIGFFRPFWSYNILAMESWLKTMSEQGFQLADFNSRTRRFYFVKAFHSQPSMYRISYAKQNVLPPALIKDGWQKVVHKGKWHILQHEQSNEIATYPEREGVIRRNKRLMYLFTTLLIYFSFALLPLVFMFMLFIATGEFNVSIVGNPFAVIIGMMVPVLLSVYACYSLVKLNKANKQLLFGKEKGIYKWRRKSYKKQANFSRGKLAWKYAPDRLEAWLENMALAGNELIAVSRFGARFYFRRTKPKHIRYCVDYQNHLDDAYFDLHRQAGWTLLYSQTGFLDKWSIWAKVYEQGEAVPQLYYDEGHKLKHARRVTMTHLAFLIPAILVYVYIFRDFALYNGDTFKLLVFGIIIIQFTAFFIQSSLYYKRMKKKVERY</sequence>
<dbReference type="OrthoDB" id="8230517at2"/>
<evidence type="ECO:0000256" key="1">
    <source>
        <dbReference type="SAM" id="Phobius"/>
    </source>
</evidence>
<proteinExistence type="predicted"/>
<evidence type="ECO:0000313" key="2">
    <source>
        <dbReference type="EMBL" id="SHH91312.1"/>
    </source>
</evidence>
<dbReference type="RefSeq" id="WP_073012369.1">
    <property type="nucleotide sequence ID" value="NZ_FQXD01000019.1"/>
</dbReference>
<accession>A0A1M5WV92</accession>
<protein>
    <recommendedName>
        <fullName evidence="4">DUF2812 domain-containing protein</fullName>
    </recommendedName>
</protein>
<keyword evidence="1" id="KW-0472">Membrane</keyword>
<dbReference type="EMBL" id="FQXD01000019">
    <property type="protein sequence ID" value="SHH91312.1"/>
    <property type="molecule type" value="Genomic_DNA"/>
</dbReference>
<dbReference type="InterPro" id="IPR021359">
    <property type="entry name" value="DUF2812"/>
</dbReference>
<reference evidence="3" key="1">
    <citation type="submission" date="2016-11" db="EMBL/GenBank/DDBJ databases">
        <authorList>
            <person name="Varghese N."/>
            <person name="Submissions S."/>
        </authorList>
    </citation>
    <scope>NUCLEOTIDE SEQUENCE [LARGE SCALE GENOMIC DNA]</scope>
    <source>
        <strain evidence="3">CGMCC 1.6496</strain>
    </source>
</reference>
<dbReference type="AlphaFoldDB" id="A0A1M5WV92"/>
<feature type="transmembrane region" description="Helical" evidence="1">
    <location>
        <begin position="346"/>
        <end position="367"/>
    </location>
</feature>
<keyword evidence="3" id="KW-1185">Reference proteome</keyword>
<keyword evidence="1" id="KW-1133">Transmembrane helix</keyword>
<name>A0A1M5WV92_9BACI</name>
<dbReference type="Proteomes" id="UP000184079">
    <property type="component" value="Unassembled WGS sequence"/>
</dbReference>
<gene>
    <name evidence="2" type="ORF">SAMN05421807_11917</name>
</gene>
<organism evidence="2 3">
    <name type="scientific">Virgibacillus chiguensis</name>
    <dbReference type="NCBI Taxonomy" id="411959"/>
    <lineage>
        <taxon>Bacteria</taxon>
        <taxon>Bacillati</taxon>
        <taxon>Bacillota</taxon>
        <taxon>Bacilli</taxon>
        <taxon>Bacillales</taxon>
        <taxon>Bacillaceae</taxon>
        <taxon>Virgibacillus</taxon>
    </lineage>
</organism>
<evidence type="ECO:0008006" key="4">
    <source>
        <dbReference type="Google" id="ProtNLM"/>
    </source>
</evidence>
<dbReference type="Pfam" id="PF11193">
    <property type="entry name" value="DUF2812"/>
    <property type="match status" value="1"/>
</dbReference>